<reference evidence="2" key="1">
    <citation type="submission" date="2016-10" db="EMBL/GenBank/DDBJ databases">
        <authorList>
            <person name="Varghese N."/>
            <person name="Submissions S."/>
        </authorList>
    </citation>
    <scope>NUCLEOTIDE SEQUENCE [LARGE SCALE GENOMIC DNA]</scope>
    <source>
        <strain evidence="2">IBRC-M 10760</strain>
    </source>
</reference>
<name>A0A1G7IWU7_9EURY</name>
<dbReference type="Pfam" id="PF23955">
    <property type="entry name" value="DUF7284"/>
    <property type="match status" value="1"/>
</dbReference>
<proteinExistence type="predicted"/>
<organism evidence="1 2">
    <name type="scientific">Halorientalis regularis</name>
    <dbReference type="NCBI Taxonomy" id="660518"/>
    <lineage>
        <taxon>Archaea</taxon>
        <taxon>Methanobacteriati</taxon>
        <taxon>Methanobacteriota</taxon>
        <taxon>Stenosarchaea group</taxon>
        <taxon>Halobacteria</taxon>
        <taxon>Halobacteriales</taxon>
        <taxon>Haloarculaceae</taxon>
        <taxon>Halorientalis</taxon>
    </lineage>
</organism>
<dbReference type="Proteomes" id="UP000199076">
    <property type="component" value="Unassembled WGS sequence"/>
</dbReference>
<dbReference type="AlphaFoldDB" id="A0A1G7IWU7"/>
<gene>
    <name evidence="1" type="ORF">SAMN05216218_104102</name>
</gene>
<evidence type="ECO:0000313" key="1">
    <source>
        <dbReference type="EMBL" id="SDF16759.1"/>
    </source>
</evidence>
<keyword evidence="2" id="KW-1185">Reference proteome</keyword>
<evidence type="ECO:0000313" key="2">
    <source>
        <dbReference type="Proteomes" id="UP000199076"/>
    </source>
</evidence>
<dbReference type="STRING" id="660518.SAMN05216218_104102"/>
<dbReference type="InterPro" id="IPR055708">
    <property type="entry name" value="DUF7284"/>
</dbReference>
<dbReference type="RefSeq" id="WP_092689593.1">
    <property type="nucleotide sequence ID" value="NZ_FNBK01000004.1"/>
</dbReference>
<protein>
    <submittedName>
        <fullName evidence="1">Uncharacterized protein</fullName>
    </submittedName>
</protein>
<dbReference type="EMBL" id="FNBK01000004">
    <property type="protein sequence ID" value="SDF16759.1"/>
    <property type="molecule type" value="Genomic_DNA"/>
</dbReference>
<sequence>MRAISTVLDTAFFLLLVGVAVGTLALVTSPAPPASADTADGVADTLTTSAATVHYTLAPGARHASSRVVEFPITEGAAFQRTAHGTLASHLSTAALGSLVVRGRRVTRTRADFQRAVANATRNLTRGRTHLAQIRARWEPYPGAPIRGAYTVGPAPPPAETVHAEAVVVASGLPSARGSARRVTAGNGTNATFERVGAVVAQRIVRGLFPPDHTRSALLGDYPVEGLVTYRYERLGRFLGTSVTAPAVADNATKANDRLTTALGERLAADMRTRFQSPRDAAESVSVGEVRITVRTWSP</sequence>
<accession>A0A1G7IWU7</accession>
<dbReference type="OrthoDB" id="203217at2157"/>